<keyword evidence="1" id="KW-0813">Transport</keyword>
<accession>A0A6S7C1X3</accession>
<evidence type="ECO:0000256" key="5">
    <source>
        <dbReference type="ARBA" id="ARBA00022840"/>
    </source>
</evidence>
<dbReference type="GO" id="GO:0016887">
    <property type="term" value="F:ATP hydrolysis activity"/>
    <property type="evidence" value="ECO:0007669"/>
    <property type="project" value="InterPro"/>
</dbReference>
<dbReference type="AlphaFoldDB" id="A0A6S7C1X3"/>
<evidence type="ECO:0000256" key="6">
    <source>
        <dbReference type="ARBA" id="ARBA00023136"/>
    </source>
</evidence>
<dbReference type="InterPro" id="IPR017871">
    <property type="entry name" value="ABC_transporter-like_CS"/>
</dbReference>
<evidence type="ECO:0000259" key="7">
    <source>
        <dbReference type="PROSITE" id="PS50893"/>
    </source>
</evidence>
<reference evidence="8 9" key="1">
    <citation type="submission" date="2020-04" db="EMBL/GenBank/DDBJ databases">
        <authorList>
            <person name="De Canck E."/>
        </authorList>
    </citation>
    <scope>NUCLEOTIDE SEQUENCE [LARGE SCALE GENOMIC DNA]</scope>
    <source>
        <strain evidence="8 9">LMG 28138</strain>
    </source>
</reference>
<dbReference type="InterPro" id="IPR047641">
    <property type="entry name" value="ABC_transpr_MalK/UgpC-like"/>
</dbReference>
<keyword evidence="9" id="KW-1185">Reference proteome</keyword>
<dbReference type="PANTHER" id="PTHR43875:SF3">
    <property type="entry name" value="MALTOSE_MALTODEXTRIN IMPORT ATP-BINDING PROTEIN MALK"/>
    <property type="match status" value="1"/>
</dbReference>
<dbReference type="InterPro" id="IPR008995">
    <property type="entry name" value="Mo/tungstate-bd_C_term_dom"/>
</dbReference>
<dbReference type="FunFam" id="3.40.50.300:FF:000042">
    <property type="entry name" value="Maltose/maltodextrin ABC transporter, ATP-binding protein"/>
    <property type="match status" value="1"/>
</dbReference>
<name>A0A6S7C1X3_9BURK</name>
<dbReference type="InterPro" id="IPR015855">
    <property type="entry name" value="ABC_transpr_MalK-like"/>
</dbReference>
<dbReference type="PROSITE" id="PS00211">
    <property type="entry name" value="ABC_TRANSPORTER_1"/>
    <property type="match status" value="1"/>
</dbReference>
<dbReference type="EMBL" id="CADIKM010000002">
    <property type="protein sequence ID" value="CAB3779090.1"/>
    <property type="molecule type" value="Genomic_DNA"/>
</dbReference>
<dbReference type="GO" id="GO:0015423">
    <property type="term" value="F:ABC-type maltose transporter activity"/>
    <property type="evidence" value="ECO:0007669"/>
    <property type="project" value="TreeGrafter"/>
</dbReference>
<gene>
    <name evidence="8" type="primary">malK_2</name>
    <name evidence="8" type="ORF">LMG28138_00784</name>
</gene>
<dbReference type="GO" id="GO:0005524">
    <property type="term" value="F:ATP binding"/>
    <property type="evidence" value="ECO:0007669"/>
    <property type="project" value="UniProtKB-KW"/>
</dbReference>
<dbReference type="Pfam" id="PF00005">
    <property type="entry name" value="ABC_tran"/>
    <property type="match status" value="1"/>
</dbReference>
<keyword evidence="3" id="KW-0997">Cell inner membrane</keyword>
<protein>
    <submittedName>
        <fullName evidence="8">Maltose/maltodextrin import ATP-binding protein MalK</fullName>
    </submittedName>
</protein>
<evidence type="ECO:0000313" key="9">
    <source>
        <dbReference type="Proteomes" id="UP000494115"/>
    </source>
</evidence>
<keyword evidence="5 8" id="KW-0067">ATP-binding</keyword>
<dbReference type="SUPFAM" id="SSF52540">
    <property type="entry name" value="P-loop containing nucleoside triphosphate hydrolases"/>
    <property type="match status" value="1"/>
</dbReference>
<dbReference type="PROSITE" id="PS50893">
    <property type="entry name" value="ABC_TRANSPORTER_2"/>
    <property type="match status" value="1"/>
</dbReference>
<evidence type="ECO:0000256" key="3">
    <source>
        <dbReference type="ARBA" id="ARBA00022519"/>
    </source>
</evidence>
<dbReference type="GO" id="GO:1990060">
    <property type="term" value="C:maltose transport complex"/>
    <property type="evidence" value="ECO:0007669"/>
    <property type="project" value="TreeGrafter"/>
</dbReference>
<dbReference type="InterPro" id="IPR040582">
    <property type="entry name" value="OB_MalK-like"/>
</dbReference>
<evidence type="ECO:0000313" key="8">
    <source>
        <dbReference type="EMBL" id="CAB3779090.1"/>
    </source>
</evidence>
<sequence>MGELVLRNVEKSYGEGPKVIQGVNLEIPDGQFTVFVGPSGCGKSTMLRMIAGLETVTGGDIFIDGERVNDLPPANRGISMVFQNYALYPHMTVAENMGFSLKLAGASKKEMQDAVGRAAEILQIGHLLERKPKALSGGQRQRVAIGRAIVRKPRVFLFDEPLSNLDAALRVQMRIELAKLHRDLGTTMIYVTHDQVEAMTLGEQIVVFNKGNIEQVGAPLELYDRPANRFVGGFLGSPQMNMLPATLVSQNDAETVIGLDGGAGRLIMPGRSDSSLAGEITLGVRPEHLSVALAGQGFAAKVELLEHLGDISILHARIDGVSKTVSLKVDKKVAELAIGAPIGISAQPGVAVVFDSTGRAVKFDRGETRRAA</sequence>
<evidence type="ECO:0000256" key="2">
    <source>
        <dbReference type="ARBA" id="ARBA00022475"/>
    </source>
</evidence>
<proteinExistence type="predicted"/>
<dbReference type="RefSeq" id="WP_175103313.1">
    <property type="nucleotide sequence ID" value="NZ_CADIKM010000002.1"/>
</dbReference>
<dbReference type="Gene3D" id="2.40.50.140">
    <property type="entry name" value="Nucleic acid-binding proteins"/>
    <property type="match status" value="1"/>
</dbReference>
<dbReference type="SUPFAM" id="SSF50331">
    <property type="entry name" value="MOP-like"/>
    <property type="match status" value="1"/>
</dbReference>
<dbReference type="InterPro" id="IPR027417">
    <property type="entry name" value="P-loop_NTPase"/>
</dbReference>
<dbReference type="InterPro" id="IPR003439">
    <property type="entry name" value="ABC_transporter-like_ATP-bd"/>
</dbReference>
<dbReference type="Gene3D" id="3.40.50.300">
    <property type="entry name" value="P-loop containing nucleotide triphosphate hydrolases"/>
    <property type="match status" value="1"/>
</dbReference>
<organism evidence="8 9">
    <name type="scientific">Pararobbsia alpina</name>
    <dbReference type="NCBI Taxonomy" id="621374"/>
    <lineage>
        <taxon>Bacteria</taxon>
        <taxon>Pseudomonadati</taxon>
        <taxon>Pseudomonadota</taxon>
        <taxon>Betaproteobacteria</taxon>
        <taxon>Burkholderiales</taxon>
        <taxon>Burkholderiaceae</taxon>
        <taxon>Pararobbsia</taxon>
    </lineage>
</organism>
<dbReference type="NCBIfam" id="NF008653">
    <property type="entry name" value="PRK11650.1"/>
    <property type="match status" value="1"/>
</dbReference>
<dbReference type="Pfam" id="PF17912">
    <property type="entry name" value="OB_MalK"/>
    <property type="match status" value="1"/>
</dbReference>
<evidence type="ECO:0000256" key="4">
    <source>
        <dbReference type="ARBA" id="ARBA00022741"/>
    </source>
</evidence>
<keyword evidence="6" id="KW-0472">Membrane</keyword>
<dbReference type="PANTHER" id="PTHR43875">
    <property type="entry name" value="MALTODEXTRIN IMPORT ATP-BINDING PROTEIN MSMX"/>
    <property type="match status" value="1"/>
</dbReference>
<feature type="domain" description="ABC transporter" evidence="7">
    <location>
        <begin position="4"/>
        <end position="235"/>
    </location>
</feature>
<dbReference type="CDD" id="cd03301">
    <property type="entry name" value="ABC_MalK_N"/>
    <property type="match status" value="1"/>
</dbReference>
<dbReference type="GO" id="GO:0055052">
    <property type="term" value="C:ATP-binding cassette (ABC) transporter complex, substrate-binding subunit-containing"/>
    <property type="evidence" value="ECO:0007669"/>
    <property type="project" value="TreeGrafter"/>
</dbReference>
<evidence type="ECO:0000256" key="1">
    <source>
        <dbReference type="ARBA" id="ARBA00022448"/>
    </source>
</evidence>
<dbReference type="InterPro" id="IPR003593">
    <property type="entry name" value="AAA+_ATPase"/>
</dbReference>
<keyword evidence="2" id="KW-1003">Cell membrane</keyword>
<keyword evidence="4" id="KW-0547">Nucleotide-binding</keyword>
<dbReference type="Proteomes" id="UP000494115">
    <property type="component" value="Unassembled WGS sequence"/>
</dbReference>
<dbReference type="SMART" id="SM00382">
    <property type="entry name" value="AAA"/>
    <property type="match status" value="1"/>
</dbReference>
<dbReference type="InterPro" id="IPR012340">
    <property type="entry name" value="NA-bd_OB-fold"/>
</dbReference>
<dbReference type="Gene3D" id="2.40.50.100">
    <property type="match status" value="1"/>
</dbReference>